<dbReference type="SUPFAM" id="SSF47336">
    <property type="entry name" value="ACP-like"/>
    <property type="match status" value="6"/>
</dbReference>
<dbReference type="CDD" id="cd05930">
    <property type="entry name" value="A_NRPS"/>
    <property type="match status" value="2"/>
</dbReference>
<evidence type="ECO:0000259" key="6">
    <source>
        <dbReference type="PROSITE" id="PS50075"/>
    </source>
</evidence>
<feature type="domain" description="Carrier" evidence="6">
    <location>
        <begin position="1331"/>
        <end position="1405"/>
    </location>
</feature>
<dbReference type="InterPro" id="IPR045851">
    <property type="entry name" value="AMP-bd_C_sf"/>
</dbReference>
<sequence length="7829" mass="841277">MTGVVPGSPLTAAQAGVFFAQSLAPADPAYRLGWYAEVRGRVDLTRLADAVRRAVGEAEGLHVTAAADESGVPRQYPAPWTADVPVVDLAGEPDAEAAAHAWVRAAVAEPADLARGPLTAHALLVLGPDRVWWAQTFHHLVIDAHGQALLTRRAAELYRGAESTVDWAVAPLLAADDEYRRSATQEADRAYWREKLADRPDPVRLAGGSGEVLRRSVTLPAARADALRKFAGNHGTRLSRVALAALAAYAHRMTGAEDLVLGLPVAARSDAVLRERPGMLSNLLPLRVSARPATTPAELVAQVSREVADLLDHGRYRGEDLARDLDLTGGPLELTGLSLNFLPEVSVAFGEATATATVHSVALGPVTDLAVTAHDAGAGRGLRLEFAAAVTAVALAEHERRFLAVLDAMATHADRPIAAIDLLTVRERQLVLTAFATSPAASPELTWPAAFARVVERQPDAVAVVCEDAQLTYAELDAAANRLARLLAARGVAAEDVVAVALPRSLDLVVGLLGVLKAGAAYLPLDLDLPEERLAYLLTDSGARTVLSVAEPADQLPHVDGVGHVLLDDPAVYAELATLDGGLVDLGGLRLDRAAYVIYTSGSTGKPKGVVVSHDGIGSLITTATDRIGITPDSRVVQFASAGFDVTVWDLVMSLCVGGRVIVVPSHRRVAGVELTGYIAENAATHMILPPSLVAALPADCELPKGAVLIVGTETVPPELIARWAKDLRVVAAYGLTEASVNSTLWAAEADWTGPIPIGRPDPNTRCYVLDTALNPVPPGVEGELYVGGRGLARGYVGRAGLTAERFVADPFAGPGERMYRTGDRVRWRADGNLDFLGRADHQVKIRGFRVEPGEIESVIAAHDGVARVAVVPREVKPGDRRLVAYVVPEQAPGADRDAAREAAQVGRWKDVHELLYSVADRDPFDEGFTGWNSSYDGEPLPLADMRAWRSSTVDSITALRPRRVLELGVGSGLLLSKLAPGTDEYWALDLSEEVVRLLETRVAERPELAGKVHLRARPAHELGDLPRGHFDTVVINSVVQYFPSAEYLVDVLRQVTGLLAPGGSVFVGDVRNLSLQRVLRAGIAATRGDATLAAVDSAVAREDELVLDPGFFAALPGRLEAFTEADVRLKRATYENELSRYRYDVVLRTQNAAPREVPVVPWAGLGSSGAFSAHLARSAPDALRVTGIPNERLIPDLTALAALGGEPTPAAGAAMDPDVLVELAGAAGYRAVATWSGEAATAFDLVLSQDEPVATYVGATDGPLANVPVVYRDPASLMKDLRAHVEETLPHYLVPSAFVPLDRLPIMTNGKLDRAALPLPDFGALAQGRAPRTPREAALCAVLAEVLGVPSAGADDDFFALGGDSISSIRLVLGAARHGLAITPRQVFQHRTAEALAACAGEVTTVEDSAEPLLVLSEKDAAALGPHAEVLPVTPLQQGFFFHAAFEDDDVYTVQEIFDLAGPVDPPTLRRAVQQLLDRFSSLRSGFRQLDDGRVVQVVAAHAELPWREVSPEAAADELATDRERRFALDRPPLLRATLVGRERLALTFHHIVADGWSVAVLVRELLARYGATEALEPEPASRTAHLRRLAARDHEAARRTWTAALAGIEEPTRLVVTPAGAAPRRPSRVHFAVDVATTARVSAFARERGLTLGTVLHGAWGLLLGRLTGRGDLVFGSTVSGRDPGVAGIEDAVGLYINTLPVRVRWTGGDTVGAFLRRLQDEQAALLDHQHLGLAELQRLAGVGQEELFDTLVVVENYPRENDNAGALRVTGVEVVDAVHYPVALIATPGETLEFGLKFDAARLDSREAEQLAERFVRVLEAFAAAPDEPVARVDLVSRAELTRLDELNATAVPVPEQTLLTAFDLRVAETPGAPAVLFEDERLSYADLAERAAGLARRLRARGAGPGSVVAVAVPRSAELMVALLGVLKSGAAYLPLDLDYPADRLEYMLTSSGATLVVTESGTAAQVPAGPQQVPVDGPDEIADLVAPRPDDAAYLIYTSGSTGRPKGVVVSHRAIVNRLAWMQHEYRLTAEDRVLQKTPSSFDVSVWEFFWALREGAAVVFARPDGHRDPAYLAEVIRTHAVTTLHFVPSMLAAFLSVDEVTDDPRWAASLRRVFTSGEALPGEAAARWRRLTGVALHNLYGPTEAAVDVSYFPFRGGPEATVPLGRPVWNTRLLVLDTCLRPVPDGVPGELYLAGVQLARGYHGRPALTAERFVADPFGEPGARMYRTGDLVTRRADGELAYLGRTDRQVKIRGNRIELGEIEAVLAAQPGVRAAAVVVRDGALAGYAAGTASADELRAALTAALPATMVPNALVVLAEFPLTPSGKLDTRALPAPAVPVPAAVRPGGDRESALAAIFADVLGLAEVGADGDFFLLGGDSITSISVSSRARRAGFDLSPKDVFTHRTPAALATLGGEPVVTGPVADPDGVGDVPLLPEVHRLRELGDIGAESVRLRLPADADPESLATALQAVLDHHDGLRLKRSRVASVLWSLETRPAGALDATEVLLGEPATFDPDAGILLHAVQEGDELLLTAHPLLVDAPSWPTVAADLATAWAAVLAGRPPVFAAVETALRTHARAVTERAQAPELLADLERWAAILAPGAATVPVSGVQTERTVRFTVEQSRVLVEQLPASVRGEVTDVLLTALARAGGELIVDVLDRPEGTPAAVGALHTARPVRLSATDLKQVKDLVRAAPDAVGHGLLRYLNPQAAPLFAQLARADVLLRYAGRVPFGAGEWNFTADPAAPVGAHALRLGAVCEETPDGPVLALTFAGGAPEFADAVVAALADLAATDVATAGLTPSDLALIELTQDEIEHVERLSPLPLSDLWPLSPLQEGLFFHSGYDQSRVDIYTIQEAIDLDRHLDVDRLRAACSALLDRTPSLRAGFTSEGLRGPVQFVTAGFPPPVTEVDLRALSEADREQRLAELMERDRTTRFDLGAPPLFRITLVRLGENRDRVVLNRHLLLWDGWSAWLVIEQLFAHYDGGEPAAGGSYVDYLEWLSRQDVDEAGAAWRSALAGLSEPTLIGPDTQGLEPATPVNLDAHLSPELTDRLRDEARRHGLTVNSVLNAAWALVLSTMVGRQDVVFGAAVAGRPAAVPDIETTIGLFLNTVPTRVRLVPDEPVLDLLRRIQSERLDLTPYEFMSLGVLQREAGHRVLFDTLFVLRGADGDERYAGLRHRHGVTNLVNVDATHYPLTLVVTPGEAMRVTLSYRDDVIAADEAAVLLGRFTSLVEQLVSDFTAPVGALETVSAARRRELTEIWSASEHPMVPDTIADLLATQTARTPDATALVFGEQTLTYAQLDEAVNRVARLLLARGAEPERVIALGLPRSIDMVVALFAVLRTGAAYLPLELDYPADRLALMLADAGPLCLVTTRAVANGLPNDLPRVLLDTDETKAELAARSGGELADAERPRFGRDRADRMEHPAYVIYTSGSTGKPKGVVTPYRGLTNMQLNHQEAIFGPAIASAGGRRLRIAHTVSFAFDMSWEELLWLVEGHEVHVCDEELRRDAGALVAYCDRHRVDVVNVTPTYAHLLIEEGLLEAGPESHRPALVLLGGEAVSESVWNRLRDTEGVYGYNLYGPTEYTINTLGGGTTDSATPTVGKPIHNTRAYIVDAWLRPVPDGVPGELYIAGAGLARGYLGRPALTAERFVADPFGEPGARMYRTGDLVRRRPDGNLDFLGRTDDQVKIRGYRVELGEIETALARHPQVAQAAVIARPDPSAPGLQRLVGYVVPAELSGDERDAAEADQVGEWRQIYSDEYTEIPTALFTEDFAGWDSSYDGTPIPLAHMREWRAATVARIGELAPRRILEIGVGTGLLMGQLAPLAEEYWGTDLAAPVIGKLTRELEQDPALAAKITLRAQPAHELGDLPRGHFDTIVINSVIQYFPSVDYLTQVLTTALDLLAPGGSLFVGDVRNLRLARSFHTAIQLTRADATSDVAQLRRAIERGAALEKELLLDPDYFTALAHTLPGVGARVRVKRAELHNELSRYRYDVVLTKDTTGEVPVAQAPRVLWDEVGSLAGLEDLLTGDPLRVSRIPDARLAAEFAAMRALDAGVPLLDVLDRFHRSGDGVEPEDVHRFGERLGYAVHTTWSTGVDGVFDAVFVRSEAPPEGLHVPASTGTNLARFANRPTAARGSAELVQTLRDELKRQLPDYMVPAAFVTLAVLPLTDNGKLNVRALPDAEPSVTLTESRPAETRAEEVLCALFAEVLGLDRVGVADSFFDLGGHSLLATRLISRARTELGAELAIKDLFEAPTVAELAERAGSGEPARPAVVRADRPERIPLSAAQRRLLLLEELGEVGEAYDFPLVFRVRGDLDVAALRAALGDVVARHESLRTVFPDHEGTPYQQVLTDSEPRLVVTDCAEADLPTRVRELARHRFDLRREPPLRAEVLRLGERDHVVALVLHHVATDEWSDRPFLTDLTTAYEARVAGRDPRLPPLPVQYADYALWQENLLDRLGSAQLEFWTKTLRGLPDELALPTDRPRPARPTGAGRTVRAVLPSEVARALPGLAAEAGASMFMVLHATVATLLHRLGAGDDIPLGAPIAGRTDAALDELVGFFVNTLVLRADLTGEPTFAELLARLREADLSAFSHQDLPFDRLVEALNPERVSGRNPLFQVMMGYHYRPDGDPEVLGLPTEWVDVPGETAMFDLSFTMVDGADEVALQLEYATELFDAGTAERLLARLVSLFGQVVAAPARPIGEYELLDEHERDLVLRQWNDTAHALEPATLPELVEAQVAATPDAVAVVFEGTQLTYAELDAWANRFAHRLREQGAGPESVVAVALPRSVELIVALSAVHKAGAAYLPLDPGQPADRVEYLLADAAPVCVLDDPAQLAGLAGYPATAPERGSRPANPAFVLYTSGSTGRPKAVVVPQQGVVNRLRWLQHSYPLDDTHRMLHKTPITFDVSVSEIFWPLTVGATVVVARPDGHRDPRYLAELIQAERVTAADFVPAMLQLFLEEPAAAACTSLTRIVVGGEALGADLAARFRGVLGIPLHNLYGPTETSIDVLGWTDDGGPIAIGRPGWNVRAYVLDAWLRPVAPGVVGELYLGGDQLARGYLGRPGLTAERFVADPFGPPGSRLYRTGDLARHRADGELEYSGRADDQVKVRGVRIEPGEVEVALAADPSVAQVRVRARDGLLVAYVVPAAGPLDAAALRARAAETLPAHLVPSAVVELAELPLLPSGKLDRRALPAPEFSAGSGRAPRTAREAELCALFAEVLGVAELGVDDDFFALGGHSLLVMRLAGRIRSVFGVDVPLRTVFDAPTVAQLAEHLDGHVSSRPELVAGDRPAVLPLSAAQQRLWFLYRLEGPTSTYSLPAAWRLRGRLEIEALRAAFEDVVGRHEVLRTVFEEHDGVAAQRVLADAPLDFAVEVLDTGTDVAARIKSEVDVPFRLDEAPPVRVRLFTVAEDEHVLLALLHHVVTDEWSEGPLLTDLATAYAARLAGDRPEWTPLPVQYADYTLWHEAVLGGEQERQTAFWREALAGLPEELDLPVDRPRPAEASHRGGTVEFTVPAELTTRLRELALAHDTSMFMLTQAAVATLLHRLGAGVDIPLGAPVSGRADERLADLVGFFVNSLVLRTDLTGDPAFGELLGRVRQADLAAFSHQDLPFDRVVEAADPDRSLARHPLFQTMVVYLPEGADTPRLPGLAVVREDVTQDVAKFDLEFGFLEQPGGGIAGAVEYSADLFDRATAESIATRLVRVLEQVAADPAVPVGSLDVLADREPALLESWNATEHAVPATSLPELFEAQVARTPDAPALVFDGESLSYAELNARANRLARWLRAQGAGPESVVAVSLPRSVDLVVALYAIHKAGAAYLPLDPAYPADRREFMLADASPAVVLDGPVDVRGYDAADLGVEVAPEMPAYVIYTSGSTGRPKGVVVPHAGIVNRLRWMQAEYGLTAEDRVLQKTPSSFDVSVWEFFWPLITGATLVVAKPEGHQDPAYLARLIRDERVTTVHFVPSMLEVFLGEPGARTCPSLRRVLCSGEALPADLVTRFDLDAELHNLYGPTEASVDVTAAAARVAPSGRVPIGRPVWNTRTHVLDARLRPVPPGVAGELYLAGDQLARGYHARPGLTAERFVANPFGAPGARMYRTGDLARWTREGELEFLGRADDQVKIRGFRVELGEIEAALVTHQAVAQARVIVHEGRQLVAYVVLRGEPGDLLEHVGKTLPEHMVPAAVVTLAALPLTPSGKLDRRALPAPEFEAGDDAPATPREEVLAELVAGVLGLPRVGVRDDFFRLGGDSIVAMQLVARARAAGLLLGARDVFRHRSVRGLADVAGEVLAAPTSDDGRPLLDLTEAERAELQATAPDAAEVWPLTPLQSGLLFLATADTDGPDVYTVQFGFDLDGPLDPARLREVVRTLMQRHPNLRTSYRYLASGRPVALVARSAEPEWREVTGAALDAELAHERRRFAVAEGPLLRFLLVRFADDHHRLVVSHQHLLLDGWSVPQLLAELTALYAGRELPPALPYRGYLGWLRDQDEVTAKSAWRDALAGLGEPTRLAPADPDRAPALPRQRTLELTREATAELTEVARERGLTVNTLVQTAWGLLLASLTGRTDVVFGATVAGRPPELPGVERMLGLFINTVPVRVRHDPAEPLSALLARVQDEQSALLPHQHVGLADIQREAGLGELFDTLVVFESYPGAEDGPADGLRATIVDHRDSTHYPLTWAVEPAERLRLTAEYRADLFTDEDAQRLLTGMELLLGAMVSEVDRPAGTVVVLPAELSWRILHEWTDTALAVSPDTVAGLFEAQVRRSPDAVAVVGGATWTYAELNARANRLARALVSRGAGPETLVALALPRSADVLLAILAVHKAGAAYLPLDPDYPAERLAAMLADARPGLLVSTAEVRETLPEFGATVLLPDLLAEEASEEDLTDADRLRPVRPENPAYVIYTSGSTGTPKGVVVPHAGLVNLFHSHRAALHRPAVARTGREHLRVGHAWSFSFDASWQPQLWLLDGHAVHVVPDEVRRDPEQLAGLIRAEGLDFIEVTPSLFTQLADAGLVDGDQCPLALVGVGGEAVPDALWRRLAELGGTEAVNLYGPTESTVDALVARIADSDRPLVGRPVANTRAYVLDGSLRPVPPGVTGELYLAGAGLARGYLGRFALTAERFVADPYGEPGTRMYRTGDLARWTPDGRLDFGGRADDQVKIRGFRVEPAEVEAALDRHPAVAQSVVVVREARVKQLVAYVVPASPADAAELRRHAVATLPDHLVPAAFVVLERLPVLANGKLDRAALPAPDFSAQVGGRAPATELERELCALVGEVLGVPGLGADDDFFALGGDSIVAMQLVARVRAAGLRISPRDIFRHRTVAGLASVAVPVEVVAPAAADDGTGTVGLTPIMHALRELGGPIAGYHQAALLITPAELTEDSLTAVLRAVVDRHPMLRARLDREPPRWALRVPEPVDVRGWVSRVDVRGLAGADLERVVAAEALATRARLDPDAGALLRATWFDAGPERGRLLVMVHHLVIDGVSWRVLLPDFAAAWEAVAAGRKPDLAPVDVSFRRWSAELAARAVEPVREAELERWRSVLGGGDPLPLLRPRDPERDVDSGLASLSLTLPAEVTEPLLGRVPAALRATVNDVLLTGLALAVADWRRRHGAGQGTATLVDLEGHGREDELAGGGDLSRTVGWFTSVVPVCLDLGELDLADALAGGPAARVALERVRAELDAAPVAGTGFGLLRHLNPATGPELAALPSPEIEFNYMGRFGHADERDWEYAPEGDAADLGADPGKRVSHALTVNALTEDRPDGPALAAHWSWPEALAPADRVRDLAETWFQALGALVRHATDASH</sequence>
<dbReference type="PANTHER" id="PTHR45527">
    <property type="entry name" value="NONRIBOSOMAL PEPTIDE SYNTHETASE"/>
    <property type="match status" value="1"/>
</dbReference>
<dbReference type="Gene3D" id="1.10.1200.10">
    <property type="entry name" value="ACP-like"/>
    <property type="match status" value="6"/>
</dbReference>
<dbReference type="Gene3D" id="3.30.559.10">
    <property type="entry name" value="Chloramphenicol acetyltransferase-like domain"/>
    <property type="match status" value="8"/>
</dbReference>
<feature type="domain" description="Carrier" evidence="6">
    <location>
        <begin position="2351"/>
        <end position="2425"/>
    </location>
</feature>
<evidence type="ECO:0000313" key="8">
    <source>
        <dbReference type="Proteomes" id="UP001330812"/>
    </source>
</evidence>
<feature type="domain" description="Carrier" evidence="6">
    <location>
        <begin position="6238"/>
        <end position="6312"/>
    </location>
</feature>
<keyword evidence="3" id="KW-0597">Phosphoprotein</keyword>
<dbReference type="Gene3D" id="3.30.559.30">
    <property type="entry name" value="Nonribosomal peptide synthetase, condensation domain"/>
    <property type="match status" value="8"/>
</dbReference>
<dbReference type="Pfam" id="PF08242">
    <property type="entry name" value="Methyltransf_12"/>
    <property type="match status" value="2"/>
</dbReference>
<dbReference type="SUPFAM" id="SSF53335">
    <property type="entry name" value="S-adenosyl-L-methionine-dependent methyltransferases"/>
    <property type="match status" value="2"/>
</dbReference>
<evidence type="ECO:0000256" key="2">
    <source>
        <dbReference type="ARBA" id="ARBA00022450"/>
    </source>
</evidence>
<accession>A0ABZ1IFF6</accession>
<dbReference type="InterPro" id="IPR023213">
    <property type="entry name" value="CAT-like_dom_sf"/>
</dbReference>
<dbReference type="CDD" id="cd19540">
    <property type="entry name" value="LCL_NRPS-like"/>
    <property type="match status" value="2"/>
</dbReference>
<keyword evidence="5" id="KW-0045">Antibiotic biosynthesis</keyword>
<dbReference type="Pfam" id="PF00501">
    <property type="entry name" value="AMP-binding"/>
    <property type="match status" value="6"/>
</dbReference>
<protein>
    <submittedName>
        <fullName evidence="7">Non-ribosomal peptide synthase/polyketide synthase</fullName>
    </submittedName>
</protein>
<organism evidence="7 8">
    <name type="scientific">Amycolatopsis rhabdoformis</name>
    <dbReference type="NCBI Taxonomy" id="1448059"/>
    <lineage>
        <taxon>Bacteria</taxon>
        <taxon>Bacillati</taxon>
        <taxon>Actinomycetota</taxon>
        <taxon>Actinomycetes</taxon>
        <taxon>Pseudonocardiales</taxon>
        <taxon>Pseudonocardiaceae</taxon>
        <taxon>Amycolatopsis</taxon>
    </lineage>
</organism>
<dbReference type="Pfam" id="PF00668">
    <property type="entry name" value="Condensation"/>
    <property type="match status" value="7"/>
</dbReference>
<dbReference type="SMART" id="SM00823">
    <property type="entry name" value="PKS_PP"/>
    <property type="match status" value="6"/>
</dbReference>
<feature type="domain" description="Carrier" evidence="6">
    <location>
        <begin position="4208"/>
        <end position="4283"/>
    </location>
</feature>
<dbReference type="InterPro" id="IPR013217">
    <property type="entry name" value="Methyltransf_12"/>
</dbReference>
<dbReference type="Pfam" id="PF00550">
    <property type="entry name" value="PP-binding"/>
    <property type="match status" value="6"/>
</dbReference>
<dbReference type="InterPro" id="IPR006162">
    <property type="entry name" value="Ppantetheine_attach_site"/>
</dbReference>
<dbReference type="InterPro" id="IPR036736">
    <property type="entry name" value="ACP-like_sf"/>
</dbReference>
<dbReference type="Gene3D" id="2.30.38.10">
    <property type="entry name" value="Luciferase, Domain 3"/>
    <property type="match status" value="4"/>
</dbReference>
<dbReference type="NCBIfam" id="TIGR01720">
    <property type="entry name" value="NRPS-para261"/>
    <property type="match status" value="1"/>
</dbReference>
<name>A0ABZ1IFF6_9PSEU</name>
<dbReference type="SUPFAM" id="SSF56801">
    <property type="entry name" value="Acetyl-CoA synthetase-like"/>
    <property type="match status" value="6"/>
</dbReference>
<dbReference type="InterPro" id="IPR000873">
    <property type="entry name" value="AMP-dep_synth/lig_dom"/>
</dbReference>
<keyword evidence="8" id="KW-1185">Reference proteome</keyword>
<dbReference type="NCBIfam" id="NF004282">
    <property type="entry name" value="PRK05691.1"/>
    <property type="match status" value="11"/>
</dbReference>
<gene>
    <name evidence="7" type="ORF">VSH64_13895</name>
</gene>
<dbReference type="NCBIfam" id="TIGR01733">
    <property type="entry name" value="AA-adenyl-dom"/>
    <property type="match status" value="6"/>
</dbReference>
<dbReference type="InterPro" id="IPR025110">
    <property type="entry name" value="AMP-bd_C"/>
</dbReference>
<evidence type="ECO:0000313" key="7">
    <source>
        <dbReference type="EMBL" id="WSE33196.1"/>
    </source>
</evidence>
<feature type="domain" description="Carrier" evidence="6">
    <location>
        <begin position="5225"/>
        <end position="5300"/>
    </location>
</feature>
<reference evidence="7 8" key="1">
    <citation type="journal article" date="2015" name="Int. J. Syst. Evol. Microbiol.">
        <title>Amycolatopsis rhabdoformis sp. nov., an actinomycete isolated from a tropical forest soil.</title>
        <authorList>
            <person name="Souza W.R."/>
            <person name="Silva R.E."/>
            <person name="Goodfellow M."/>
            <person name="Busarakam K."/>
            <person name="Figueiro F.S."/>
            <person name="Ferreira D."/>
            <person name="Rodrigues-Filho E."/>
            <person name="Moraes L.A.B."/>
            <person name="Zucchi T.D."/>
        </authorList>
    </citation>
    <scope>NUCLEOTIDE SEQUENCE [LARGE SCALE GENOMIC DNA]</scope>
    <source>
        <strain evidence="7 8">NCIMB 14900</strain>
    </source>
</reference>
<keyword evidence="4" id="KW-0677">Repeat</keyword>
<dbReference type="InterPro" id="IPR001242">
    <property type="entry name" value="Condensation_dom"/>
</dbReference>
<dbReference type="PROSITE" id="PS00455">
    <property type="entry name" value="AMP_BINDING"/>
    <property type="match status" value="6"/>
</dbReference>
<evidence type="ECO:0000256" key="4">
    <source>
        <dbReference type="ARBA" id="ARBA00022737"/>
    </source>
</evidence>
<dbReference type="SUPFAM" id="SSF52777">
    <property type="entry name" value="CoA-dependent acyltransferases"/>
    <property type="match status" value="15"/>
</dbReference>
<dbReference type="Gene3D" id="3.40.50.980">
    <property type="match status" value="8"/>
</dbReference>
<dbReference type="CDD" id="cd17646">
    <property type="entry name" value="A_NRPS_AB3403-like"/>
    <property type="match status" value="3"/>
</dbReference>
<dbReference type="Gene3D" id="3.30.300.30">
    <property type="match status" value="8"/>
</dbReference>
<dbReference type="InterPro" id="IPR029063">
    <property type="entry name" value="SAM-dependent_MTases_sf"/>
</dbReference>
<dbReference type="RefSeq" id="WP_326835995.1">
    <property type="nucleotide sequence ID" value="NZ_CP142149.1"/>
</dbReference>
<dbReference type="NCBIfam" id="NF003417">
    <property type="entry name" value="PRK04813.1"/>
    <property type="match status" value="8"/>
</dbReference>
<dbReference type="Proteomes" id="UP001330812">
    <property type="component" value="Chromosome"/>
</dbReference>
<dbReference type="PROSITE" id="PS00012">
    <property type="entry name" value="PHOSPHOPANTETHEINE"/>
    <property type="match status" value="4"/>
</dbReference>
<evidence type="ECO:0000256" key="5">
    <source>
        <dbReference type="ARBA" id="ARBA00023194"/>
    </source>
</evidence>
<dbReference type="InterPro" id="IPR020806">
    <property type="entry name" value="PKS_PP-bd"/>
</dbReference>
<comment type="cofactor">
    <cofactor evidence="1">
        <name>pantetheine 4'-phosphate</name>
        <dbReference type="ChEBI" id="CHEBI:47942"/>
    </cofactor>
</comment>
<dbReference type="CDD" id="cd19543">
    <property type="entry name" value="DCL_NRPS"/>
    <property type="match status" value="3"/>
</dbReference>
<evidence type="ECO:0000256" key="3">
    <source>
        <dbReference type="ARBA" id="ARBA00022553"/>
    </source>
</evidence>
<dbReference type="PANTHER" id="PTHR45527:SF1">
    <property type="entry name" value="FATTY ACID SYNTHASE"/>
    <property type="match status" value="1"/>
</dbReference>
<dbReference type="InterPro" id="IPR009081">
    <property type="entry name" value="PP-bd_ACP"/>
</dbReference>
<dbReference type="InterPro" id="IPR010060">
    <property type="entry name" value="NRPS_synth"/>
</dbReference>
<dbReference type="EMBL" id="CP142149">
    <property type="protein sequence ID" value="WSE33196.1"/>
    <property type="molecule type" value="Genomic_DNA"/>
</dbReference>
<keyword evidence="2" id="KW-0596">Phosphopantetheine</keyword>
<feature type="domain" description="Carrier" evidence="6">
    <location>
        <begin position="7283"/>
        <end position="7357"/>
    </location>
</feature>
<proteinExistence type="predicted"/>
<dbReference type="PROSITE" id="PS50075">
    <property type="entry name" value="CARRIER"/>
    <property type="match status" value="6"/>
</dbReference>
<dbReference type="CDD" id="cd02440">
    <property type="entry name" value="AdoMet_MTases"/>
    <property type="match status" value="2"/>
</dbReference>
<dbReference type="Pfam" id="PF13193">
    <property type="entry name" value="AMP-binding_C"/>
    <property type="match status" value="6"/>
</dbReference>
<evidence type="ECO:0000256" key="1">
    <source>
        <dbReference type="ARBA" id="ARBA00001957"/>
    </source>
</evidence>
<dbReference type="Gene3D" id="3.40.50.12780">
    <property type="entry name" value="N-terminal domain of ligase-like"/>
    <property type="match status" value="2"/>
</dbReference>
<dbReference type="InterPro" id="IPR010071">
    <property type="entry name" value="AA_adenyl_dom"/>
</dbReference>
<dbReference type="InterPro" id="IPR020845">
    <property type="entry name" value="AMP-binding_CS"/>
</dbReference>
<dbReference type="InterPro" id="IPR042099">
    <property type="entry name" value="ANL_N_sf"/>
</dbReference>
<dbReference type="Gene3D" id="3.40.50.150">
    <property type="entry name" value="Vaccinia Virus protein VP39"/>
    <property type="match status" value="2"/>
</dbReference>